<sequence>MSTALVIGGTSGIGLAVAEQLARRGGLVHVAGRNPERLEKAMTAIDAAVPGEVQGHVLDAADAGAVAALAASIGPIRHLVITLAGSGGAGPLSDLPLDGLRQAFDQKYWPTVIALQATLAHLSEDASITLVGAVTARAAMPGTAGIGSLNAAIEGLIQPLAAELAPVRVNAVSPGYVDTPWWDGLDPEARTTFFKQAAESLPTKRIATAADIAEAIVLLATNPNITGTVLETDGGARLTA</sequence>
<reference evidence="5 6" key="1">
    <citation type="submission" date="2019-02" db="EMBL/GenBank/DDBJ databases">
        <title>Kribbella capetownensis sp. nov. and Kribbella speibonae sp. nov., isolated from soil.</title>
        <authorList>
            <person name="Curtis S.M."/>
            <person name="Norton I."/>
            <person name="Everest G.J."/>
            <person name="Meyers P.R."/>
        </authorList>
    </citation>
    <scope>NUCLEOTIDE SEQUENCE [LARGE SCALE GENOMIC DNA]</scope>
    <source>
        <strain evidence="3 5">SK5</strain>
        <strain evidence="4 6">YM55</strain>
    </source>
</reference>
<dbReference type="PANTHER" id="PTHR43477:SF1">
    <property type="entry name" value="DIHYDROANTICAPSIN 7-DEHYDROGENASE"/>
    <property type="match status" value="1"/>
</dbReference>
<dbReference type="EMBL" id="SJJY01000008">
    <property type="protein sequence ID" value="TCC19520.1"/>
    <property type="molecule type" value="Genomic_DNA"/>
</dbReference>
<keyword evidence="2" id="KW-0560">Oxidoreductase</keyword>
<evidence type="ECO:0000313" key="6">
    <source>
        <dbReference type="Proteomes" id="UP000294225"/>
    </source>
</evidence>
<organism evidence="4 6">
    <name type="scientific">Kribbella speibonae</name>
    <dbReference type="NCBI Taxonomy" id="1572660"/>
    <lineage>
        <taxon>Bacteria</taxon>
        <taxon>Bacillati</taxon>
        <taxon>Actinomycetota</taxon>
        <taxon>Actinomycetes</taxon>
        <taxon>Propionibacteriales</taxon>
        <taxon>Kribbellaceae</taxon>
        <taxon>Kribbella</taxon>
    </lineage>
</organism>
<dbReference type="EMBL" id="SJKC01000006">
    <property type="protein sequence ID" value="TCC31824.1"/>
    <property type="molecule type" value="Genomic_DNA"/>
</dbReference>
<protein>
    <submittedName>
        <fullName evidence="4">SDR family oxidoreductase</fullName>
    </submittedName>
</protein>
<dbReference type="Proteomes" id="UP000292385">
    <property type="component" value="Unassembled WGS sequence"/>
</dbReference>
<gene>
    <name evidence="3" type="ORF">E0H58_31995</name>
    <name evidence="4" type="ORF">E0H92_35425</name>
</gene>
<dbReference type="RefSeq" id="WP_131466635.1">
    <property type="nucleotide sequence ID" value="NZ_SJJY01000008.1"/>
</dbReference>
<dbReference type="Pfam" id="PF13561">
    <property type="entry name" value="adh_short_C2"/>
    <property type="match status" value="1"/>
</dbReference>
<evidence type="ECO:0000313" key="4">
    <source>
        <dbReference type="EMBL" id="TCC31824.1"/>
    </source>
</evidence>
<evidence type="ECO:0000256" key="1">
    <source>
        <dbReference type="ARBA" id="ARBA00006484"/>
    </source>
</evidence>
<dbReference type="PANTHER" id="PTHR43477">
    <property type="entry name" value="DIHYDROANTICAPSIN 7-DEHYDROGENASE"/>
    <property type="match status" value="1"/>
</dbReference>
<dbReference type="InterPro" id="IPR002347">
    <property type="entry name" value="SDR_fam"/>
</dbReference>
<dbReference type="Gene3D" id="3.40.50.720">
    <property type="entry name" value="NAD(P)-binding Rossmann-like Domain"/>
    <property type="match status" value="1"/>
</dbReference>
<proteinExistence type="inferred from homology"/>
<dbReference type="GO" id="GO:0016491">
    <property type="term" value="F:oxidoreductase activity"/>
    <property type="evidence" value="ECO:0007669"/>
    <property type="project" value="UniProtKB-KW"/>
</dbReference>
<dbReference type="Proteomes" id="UP000294225">
    <property type="component" value="Unassembled WGS sequence"/>
</dbReference>
<dbReference type="SUPFAM" id="SSF51735">
    <property type="entry name" value="NAD(P)-binding Rossmann-fold domains"/>
    <property type="match status" value="1"/>
</dbReference>
<evidence type="ECO:0000313" key="5">
    <source>
        <dbReference type="Proteomes" id="UP000292385"/>
    </source>
</evidence>
<dbReference type="CDD" id="cd05233">
    <property type="entry name" value="SDR_c"/>
    <property type="match status" value="1"/>
</dbReference>
<keyword evidence="5" id="KW-1185">Reference proteome</keyword>
<dbReference type="InterPro" id="IPR036291">
    <property type="entry name" value="NAD(P)-bd_dom_sf"/>
</dbReference>
<dbReference type="InterPro" id="IPR051122">
    <property type="entry name" value="SDR_DHRS6-like"/>
</dbReference>
<evidence type="ECO:0000313" key="3">
    <source>
        <dbReference type="EMBL" id="TCC19520.1"/>
    </source>
</evidence>
<name>A0A4R0II58_9ACTN</name>
<comment type="caution">
    <text evidence="4">The sequence shown here is derived from an EMBL/GenBank/DDBJ whole genome shotgun (WGS) entry which is preliminary data.</text>
</comment>
<evidence type="ECO:0000256" key="2">
    <source>
        <dbReference type="ARBA" id="ARBA00023002"/>
    </source>
</evidence>
<dbReference type="PRINTS" id="PR00081">
    <property type="entry name" value="GDHRDH"/>
</dbReference>
<dbReference type="AlphaFoldDB" id="A0A4R0II58"/>
<accession>A0A4R0II58</accession>
<comment type="similarity">
    <text evidence="1">Belongs to the short-chain dehydrogenases/reductases (SDR) family.</text>
</comment>